<comment type="similarity">
    <text evidence="2">Belongs to the HAD-like hydrolase superfamily.</text>
</comment>
<dbReference type="SUPFAM" id="SSF56784">
    <property type="entry name" value="HAD-like"/>
    <property type="match status" value="1"/>
</dbReference>
<dbReference type="Gene3D" id="1.10.150.240">
    <property type="entry name" value="Putative phosphatase, domain 2"/>
    <property type="match status" value="1"/>
</dbReference>
<dbReference type="NCBIfam" id="TIGR01549">
    <property type="entry name" value="HAD-SF-IA-v1"/>
    <property type="match status" value="1"/>
</dbReference>
<protein>
    <recommendedName>
        <fullName evidence="8">HAD family hydrolase</fullName>
    </recommendedName>
</protein>
<dbReference type="InterPro" id="IPR006549">
    <property type="entry name" value="HAD-SF_hydro_IIIA"/>
</dbReference>
<dbReference type="GO" id="GO:0016791">
    <property type="term" value="F:phosphatase activity"/>
    <property type="evidence" value="ECO:0007669"/>
    <property type="project" value="TreeGrafter"/>
</dbReference>
<dbReference type="GO" id="GO:0046872">
    <property type="term" value="F:metal ion binding"/>
    <property type="evidence" value="ECO:0007669"/>
    <property type="project" value="UniProtKB-KW"/>
</dbReference>
<dbReference type="EMBL" id="LFWV01000022">
    <property type="protein sequence ID" value="KON31839.1"/>
    <property type="molecule type" value="Genomic_DNA"/>
</dbReference>
<reference evidence="7" key="1">
    <citation type="submission" date="2015-06" db="EMBL/GenBank/DDBJ databases">
        <title>New insights into the roles of widespread benthic archaea in carbon and nitrogen cycling.</title>
        <authorList>
            <person name="Lazar C.S."/>
            <person name="Baker B.J."/>
            <person name="Seitz K.W."/>
            <person name="Hyde A.S."/>
            <person name="Dick G.J."/>
            <person name="Hinrichs K.-U."/>
            <person name="Teske A.P."/>
        </authorList>
    </citation>
    <scope>NUCLEOTIDE SEQUENCE [LARGE SCALE GENOMIC DNA]</scope>
</reference>
<evidence type="ECO:0000256" key="5">
    <source>
        <dbReference type="ARBA" id="ARBA00022842"/>
    </source>
</evidence>
<dbReference type="InterPro" id="IPR036412">
    <property type="entry name" value="HAD-like_sf"/>
</dbReference>
<organism evidence="6 7">
    <name type="scientific">miscellaneous Crenarchaeota group-1 archaeon SG8-32-3</name>
    <dbReference type="NCBI Taxonomy" id="1685125"/>
    <lineage>
        <taxon>Archaea</taxon>
        <taxon>Candidatus Bathyarchaeota</taxon>
        <taxon>MCG-1</taxon>
    </lineage>
</organism>
<dbReference type="PANTHER" id="PTHR46470">
    <property type="entry name" value="N-ACYLNEURAMINATE-9-PHOSPHATASE"/>
    <property type="match status" value="1"/>
</dbReference>
<evidence type="ECO:0000313" key="7">
    <source>
        <dbReference type="Proteomes" id="UP000054016"/>
    </source>
</evidence>
<accession>A0A0M0BTN8</accession>
<dbReference type="InterPro" id="IPR041492">
    <property type="entry name" value="HAD_2"/>
</dbReference>
<dbReference type="NCBIfam" id="TIGR01509">
    <property type="entry name" value="HAD-SF-IA-v3"/>
    <property type="match status" value="1"/>
</dbReference>
<keyword evidence="3" id="KW-0479">Metal-binding</keyword>
<dbReference type="PANTHER" id="PTHR46470:SF2">
    <property type="entry name" value="GLYCERALDEHYDE 3-PHOSPHATE PHOSPHATASE"/>
    <property type="match status" value="1"/>
</dbReference>
<dbReference type="PRINTS" id="PR00413">
    <property type="entry name" value="HADHALOGNASE"/>
</dbReference>
<dbReference type="GO" id="GO:0044281">
    <property type="term" value="P:small molecule metabolic process"/>
    <property type="evidence" value="ECO:0007669"/>
    <property type="project" value="UniProtKB-ARBA"/>
</dbReference>
<evidence type="ECO:0000313" key="6">
    <source>
        <dbReference type="EMBL" id="KON31839.1"/>
    </source>
</evidence>
<dbReference type="SFLD" id="SFLDG01129">
    <property type="entry name" value="C1.5:_HAD__Beta-PGM__Phosphata"/>
    <property type="match status" value="1"/>
</dbReference>
<evidence type="ECO:0000256" key="2">
    <source>
        <dbReference type="ARBA" id="ARBA00007958"/>
    </source>
</evidence>
<dbReference type="InterPro" id="IPR023214">
    <property type="entry name" value="HAD_sf"/>
</dbReference>
<dbReference type="InterPro" id="IPR023198">
    <property type="entry name" value="PGP-like_dom2"/>
</dbReference>
<dbReference type="Pfam" id="PF13419">
    <property type="entry name" value="HAD_2"/>
    <property type="match status" value="1"/>
</dbReference>
<evidence type="ECO:0000256" key="1">
    <source>
        <dbReference type="ARBA" id="ARBA00001946"/>
    </source>
</evidence>
<proteinExistence type="inferred from homology"/>
<comment type="caution">
    <text evidence="6">The sequence shown here is derived from an EMBL/GenBank/DDBJ whole genome shotgun (WGS) entry which is preliminary data.</text>
</comment>
<keyword evidence="4" id="KW-0378">Hydrolase</keyword>
<evidence type="ECO:0000256" key="4">
    <source>
        <dbReference type="ARBA" id="ARBA00022801"/>
    </source>
</evidence>
<dbReference type="AlphaFoldDB" id="A0A0M0BTN8"/>
<dbReference type="SFLD" id="SFLDS00003">
    <property type="entry name" value="Haloacid_Dehalogenase"/>
    <property type="match status" value="1"/>
</dbReference>
<gene>
    <name evidence="6" type="ORF">AC478_02040</name>
</gene>
<dbReference type="NCBIfam" id="TIGR01662">
    <property type="entry name" value="HAD-SF-IIIA"/>
    <property type="match status" value="1"/>
</dbReference>
<evidence type="ECO:0008006" key="8">
    <source>
        <dbReference type="Google" id="ProtNLM"/>
    </source>
</evidence>
<keyword evidence="5" id="KW-0460">Magnesium</keyword>
<dbReference type="InterPro" id="IPR006439">
    <property type="entry name" value="HAD-SF_hydro_IA"/>
</dbReference>
<evidence type="ECO:0000256" key="3">
    <source>
        <dbReference type="ARBA" id="ARBA00022723"/>
    </source>
</evidence>
<dbReference type="InterPro" id="IPR051400">
    <property type="entry name" value="HAD-like_hydrolase"/>
</dbReference>
<name>A0A0M0BTN8_9ARCH</name>
<sequence length="238" mass="26616">MPIEAVLFDMFDTLMLIEKDHAFYSPSLKKAHSFLVKNGVNVEFRVFRDAYIKARNALYVEADAKLEEPHFNCRISNALESLGYVNVESKVVAGATNEFCEGFMEYVRIDSHAKSALKKLRGKYKLGIVSNFAIPECVYKLLEKHGLDTTFDVVVVSGAVNKRKPAPEIFQKALKKLRVSAEKTVFVGDTVDADVIGAKTAGMKSIFIERRIQKDSENACPSQTIKSLNELLKAIKNC</sequence>
<dbReference type="Gene3D" id="3.40.50.1000">
    <property type="entry name" value="HAD superfamily/HAD-like"/>
    <property type="match status" value="1"/>
</dbReference>
<comment type="cofactor">
    <cofactor evidence="1">
        <name>Mg(2+)</name>
        <dbReference type="ChEBI" id="CHEBI:18420"/>
    </cofactor>
</comment>
<dbReference type="Proteomes" id="UP000054016">
    <property type="component" value="Unassembled WGS sequence"/>
</dbReference>